<protein>
    <submittedName>
        <fullName evidence="1">Tail assembly protein</fullName>
    </submittedName>
</protein>
<sequence length="247" mass="27254">MGVNNFGLFFTRDNTVIRLPVNPEKLPVARETENGEYNVLGIGPIMVPRTPNQREVTISSFFPGRVFSGVLTAGQFQPPEFYIQFFESAMNDRVPILYTPVRYYENGEPFMTGDTGFQVLVTQFQTEERGGETGDFYCKLTLTEYRDYSPQTMQVKQESAGAPATATTAPARETPKGQLVVGATCVANGPYYYTSYGDEPHGNGRGRTVKVSRMVDAARAYPVHITTEAGGALGWIKKESLQVVSST</sequence>
<evidence type="ECO:0000313" key="1">
    <source>
        <dbReference type="EMBL" id="DAD70860.1"/>
    </source>
</evidence>
<proteinExistence type="predicted"/>
<reference evidence="1" key="1">
    <citation type="journal article" date="2021" name="Proc. Natl. Acad. Sci. U.S.A.">
        <title>A Catalog of Tens of Thousands of Viruses from Human Metagenomes Reveals Hidden Associations with Chronic Diseases.</title>
        <authorList>
            <person name="Tisza M.J."/>
            <person name="Buck C.B."/>
        </authorList>
    </citation>
    <scope>NUCLEOTIDE SEQUENCE</scope>
    <source>
        <strain evidence="1">Ctvok7</strain>
    </source>
</reference>
<name>A0A8S5LL69_9CAUD</name>
<accession>A0A8S5LL69</accession>
<organism evidence="1">
    <name type="scientific">Siphoviridae sp. ctvok7</name>
    <dbReference type="NCBI Taxonomy" id="2827596"/>
    <lineage>
        <taxon>Viruses</taxon>
        <taxon>Duplodnaviria</taxon>
        <taxon>Heunggongvirae</taxon>
        <taxon>Uroviricota</taxon>
        <taxon>Caudoviricetes</taxon>
    </lineage>
</organism>
<dbReference type="EMBL" id="BK015871">
    <property type="protein sequence ID" value="DAD70860.1"/>
    <property type="molecule type" value="Genomic_DNA"/>
</dbReference>